<dbReference type="Proteomes" id="UP000800094">
    <property type="component" value="Unassembled WGS sequence"/>
</dbReference>
<dbReference type="GeneID" id="54588927"/>
<name>A0A6A6IC54_9PLEO</name>
<organism evidence="2 3">
    <name type="scientific">Trematosphaeria pertusa</name>
    <dbReference type="NCBI Taxonomy" id="390896"/>
    <lineage>
        <taxon>Eukaryota</taxon>
        <taxon>Fungi</taxon>
        <taxon>Dikarya</taxon>
        <taxon>Ascomycota</taxon>
        <taxon>Pezizomycotina</taxon>
        <taxon>Dothideomycetes</taxon>
        <taxon>Pleosporomycetidae</taxon>
        <taxon>Pleosporales</taxon>
        <taxon>Massarineae</taxon>
        <taxon>Trematosphaeriaceae</taxon>
        <taxon>Trematosphaeria</taxon>
    </lineage>
</organism>
<sequence>MAPPRRPLRVARPDFAQSALQHPSEPDRQHAFGSDSNKRRKTDTFFRPAQRYEALDPALVQPTSLIQQENNILITQDTGKQYQLAVKDFNVRVRDNRIRAKDERVSELEEENELKDFSLSEALLRKQELIRHAERQELLSEAQAAHIQELMSMVASDRAKLMLQDEEIHILKAQLETQQRYIKNLENRRLLDQVLEYARHLFGWAIESYDRTTIFPLMQLPGELRNNIYKSCLVARRPIDFWPMIAEDAPSGTTRASILQENLKHINVNLLRVSRQVHKETVGILYGCNRFRFSDVGAWTVLEGFLTHLNRNCRHITNISLAAIFDDAMPLEQDVERAIREYQPILDRFNMTLDSPIGPALQTANASSRASEILLKLPGLRSFTIVMPYNVQLYSFSGRHLCKMLTDDDRSLYPGQKPASSPERVLVFLRRPQYRRRVMFQSDLDDDRLMGRRDLQREARRRGVEIEHGEYASHADGVSYILDYEEDEYDVDIPDYVENGGASRVLLRSLYVAKKMFGY</sequence>
<protein>
    <submittedName>
        <fullName evidence="2">Uncharacterized protein</fullName>
    </submittedName>
</protein>
<dbReference type="PANTHER" id="PTHR42085">
    <property type="entry name" value="F-BOX DOMAIN-CONTAINING PROTEIN"/>
    <property type="match status" value="1"/>
</dbReference>
<evidence type="ECO:0000313" key="3">
    <source>
        <dbReference type="Proteomes" id="UP000800094"/>
    </source>
</evidence>
<dbReference type="AlphaFoldDB" id="A0A6A6IC54"/>
<dbReference type="PANTHER" id="PTHR42085:SF2">
    <property type="entry name" value="F-BOX DOMAIN-CONTAINING PROTEIN"/>
    <property type="match status" value="1"/>
</dbReference>
<gene>
    <name evidence="2" type="ORF">BU26DRAFT_605520</name>
</gene>
<keyword evidence="3" id="KW-1185">Reference proteome</keyword>
<dbReference type="EMBL" id="ML987196">
    <property type="protein sequence ID" value="KAF2247961.1"/>
    <property type="molecule type" value="Genomic_DNA"/>
</dbReference>
<reference evidence="2" key="1">
    <citation type="journal article" date="2020" name="Stud. Mycol.">
        <title>101 Dothideomycetes genomes: a test case for predicting lifestyles and emergence of pathogens.</title>
        <authorList>
            <person name="Haridas S."/>
            <person name="Albert R."/>
            <person name="Binder M."/>
            <person name="Bloem J."/>
            <person name="Labutti K."/>
            <person name="Salamov A."/>
            <person name="Andreopoulos B."/>
            <person name="Baker S."/>
            <person name="Barry K."/>
            <person name="Bills G."/>
            <person name="Bluhm B."/>
            <person name="Cannon C."/>
            <person name="Castanera R."/>
            <person name="Culley D."/>
            <person name="Daum C."/>
            <person name="Ezra D."/>
            <person name="Gonzalez J."/>
            <person name="Henrissat B."/>
            <person name="Kuo A."/>
            <person name="Liang C."/>
            <person name="Lipzen A."/>
            <person name="Lutzoni F."/>
            <person name="Magnuson J."/>
            <person name="Mondo S."/>
            <person name="Nolan M."/>
            <person name="Ohm R."/>
            <person name="Pangilinan J."/>
            <person name="Park H.-J."/>
            <person name="Ramirez L."/>
            <person name="Alfaro M."/>
            <person name="Sun H."/>
            <person name="Tritt A."/>
            <person name="Yoshinaga Y."/>
            <person name="Zwiers L.-H."/>
            <person name="Turgeon B."/>
            <person name="Goodwin S."/>
            <person name="Spatafora J."/>
            <person name="Crous P."/>
            <person name="Grigoriev I."/>
        </authorList>
    </citation>
    <scope>NUCLEOTIDE SEQUENCE</scope>
    <source>
        <strain evidence="2">CBS 122368</strain>
    </source>
</reference>
<proteinExistence type="predicted"/>
<accession>A0A6A6IC54</accession>
<dbReference type="InterPro" id="IPR038883">
    <property type="entry name" value="AN11006-like"/>
</dbReference>
<feature type="region of interest" description="Disordered" evidence="1">
    <location>
        <begin position="18"/>
        <end position="41"/>
    </location>
</feature>
<evidence type="ECO:0000256" key="1">
    <source>
        <dbReference type="SAM" id="MobiDB-lite"/>
    </source>
</evidence>
<dbReference type="RefSeq" id="XP_033682965.1">
    <property type="nucleotide sequence ID" value="XM_033835597.1"/>
</dbReference>
<dbReference type="OrthoDB" id="62952at2759"/>
<evidence type="ECO:0000313" key="2">
    <source>
        <dbReference type="EMBL" id="KAF2247961.1"/>
    </source>
</evidence>